<accession>A0A395H7Q0</accession>
<dbReference type="OrthoDB" id="9977870at2759"/>
<dbReference type="RefSeq" id="XP_025577235.1">
    <property type="nucleotide sequence ID" value="XM_025722025.1"/>
</dbReference>
<dbReference type="CDD" id="cd22584">
    <property type="entry name" value="Rcat_RBR_unk"/>
    <property type="match status" value="1"/>
</dbReference>
<evidence type="ECO:0000313" key="1">
    <source>
        <dbReference type="EMBL" id="RAL02908.1"/>
    </source>
</evidence>
<dbReference type="EMBL" id="KZ824429">
    <property type="protein sequence ID" value="RAL02908.1"/>
    <property type="molecule type" value="Genomic_DNA"/>
</dbReference>
<proteinExistence type="predicted"/>
<dbReference type="Proteomes" id="UP000249402">
    <property type="component" value="Unassembled WGS sequence"/>
</dbReference>
<dbReference type="Pfam" id="PF22191">
    <property type="entry name" value="IBR_1"/>
    <property type="match status" value="1"/>
</dbReference>
<dbReference type="Gene3D" id="1.20.120.1750">
    <property type="match status" value="1"/>
</dbReference>
<keyword evidence="2" id="KW-1185">Reference proteome</keyword>
<sequence>MDEPSKELILNLLHQEAQQEIESRKGKQKAGVLSDWELALSEWTSELRQCSQDLQDHRMARSVAKAVYDDSVALAVAVQEECRALADRITALRLGGQLQLAQSQPQQLLAAEATREANKMLESSYLTFQQAESMSADAQSCAMLALLLSNTSKLVEDSLIGESLSPPRCCRMPTLLSPVRGYLGQGLARQYEEKGMEHEDSHRTYCSNAACATYLMPFQVQGYIGTCKNCRQQTCTLCIRQAHPCAQCRNFVELGTGCNHITCRCRYEFCYVCGTKWKKLLLRAQHVAGRDQVEPPAPAEVQRVAQDLLERHKCDHESCWKRINRGQVCEECHEYLSAFILECRQCHLRACVRCKLNRL</sequence>
<organism evidence="1 2">
    <name type="scientific">Aspergillus ibericus CBS 121593</name>
    <dbReference type="NCBI Taxonomy" id="1448316"/>
    <lineage>
        <taxon>Eukaryota</taxon>
        <taxon>Fungi</taxon>
        <taxon>Dikarya</taxon>
        <taxon>Ascomycota</taxon>
        <taxon>Pezizomycotina</taxon>
        <taxon>Eurotiomycetes</taxon>
        <taxon>Eurotiomycetidae</taxon>
        <taxon>Eurotiales</taxon>
        <taxon>Aspergillaceae</taxon>
        <taxon>Aspergillus</taxon>
        <taxon>Aspergillus subgen. Circumdati</taxon>
    </lineage>
</organism>
<dbReference type="VEuPathDB" id="FungiDB:BO80DRAFT_453623"/>
<name>A0A395H7Q0_9EURO</name>
<dbReference type="STRING" id="1448316.A0A395H7Q0"/>
<dbReference type="SUPFAM" id="SSF57850">
    <property type="entry name" value="RING/U-box"/>
    <property type="match status" value="1"/>
</dbReference>
<dbReference type="AlphaFoldDB" id="A0A395H7Q0"/>
<reference evidence="1 2" key="1">
    <citation type="submission" date="2018-02" db="EMBL/GenBank/DDBJ databases">
        <title>The genomes of Aspergillus section Nigri reveals drivers in fungal speciation.</title>
        <authorList>
            <consortium name="DOE Joint Genome Institute"/>
            <person name="Vesth T.C."/>
            <person name="Nybo J."/>
            <person name="Theobald S."/>
            <person name="Brandl J."/>
            <person name="Frisvad J.C."/>
            <person name="Nielsen K.F."/>
            <person name="Lyhne E.K."/>
            <person name="Kogle M.E."/>
            <person name="Kuo A."/>
            <person name="Riley R."/>
            <person name="Clum A."/>
            <person name="Nolan M."/>
            <person name="Lipzen A."/>
            <person name="Salamov A."/>
            <person name="Henrissat B."/>
            <person name="Wiebenga A."/>
            <person name="De vries R.P."/>
            <person name="Grigoriev I.V."/>
            <person name="Mortensen U.H."/>
            <person name="Andersen M.R."/>
            <person name="Baker S.E."/>
        </authorList>
    </citation>
    <scope>NUCLEOTIDE SEQUENCE [LARGE SCALE GENOMIC DNA]</scope>
    <source>
        <strain evidence="1 2">CBS 121593</strain>
    </source>
</reference>
<protein>
    <recommendedName>
        <fullName evidence="3">RING-type domain-containing protein</fullName>
    </recommendedName>
</protein>
<evidence type="ECO:0008006" key="3">
    <source>
        <dbReference type="Google" id="ProtNLM"/>
    </source>
</evidence>
<evidence type="ECO:0000313" key="2">
    <source>
        <dbReference type="Proteomes" id="UP000249402"/>
    </source>
</evidence>
<dbReference type="GeneID" id="37226890"/>
<gene>
    <name evidence="1" type="ORF">BO80DRAFT_453623</name>
</gene>